<evidence type="ECO:0000256" key="6">
    <source>
        <dbReference type="SAM" id="Coils"/>
    </source>
</evidence>
<dbReference type="GO" id="GO:0016020">
    <property type="term" value="C:membrane"/>
    <property type="evidence" value="ECO:0007669"/>
    <property type="project" value="UniProtKB-SubCell"/>
</dbReference>
<feature type="compositionally biased region" description="Basic residues" evidence="7">
    <location>
        <begin position="189"/>
        <end position="203"/>
    </location>
</feature>
<feature type="compositionally biased region" description="Low complexity" evidence="7">
    <location>
        <begin position="61"/>
        <end position="70"/>
    </location>
</feature>
<feature type="compositionally biased region" description="Polar residues" evidence="7">
    <location>
        <begin position="11"/>
        <end position="20"/>
    </location>
</feature>
<feature type="transmembrane region" description="Helical" evidence="8">
    <location>
        <begin position="392"/>
        <end position="410"/>
    </location>
</feature>
<feature type="transmembrane region" description="Helical" evidence="8">
    <location>
        <begin position="324"/>
        <end position="344"/>
    </location>
</feature>
<keyword evidence="2 8" id="KW-0812">Transmembrane</keyword>
<dbReference type="SUPFAM" id="SSF50182">
    <property type="entry name" value="Sm-like ribonucleoproteins"/>
    <property type="match status" value="1"/>
</dbReference>
<dbReference type="GO" id="GO:0005509">
    <property type="term" value="F:calcium ion binding"/>
    <property type="evidence" value="ECO:0007669"/>
    <property type="project" value="InterPro"/>
</dbReference>
<dbReference type="Pfam" id="PF00924">
    <property type="entry name" value="MS_channel_2nd"/>
    <property type="match status" value="1"/>
</dbReference>
<sequence>MPSPPPAANSGPRTGQSTPTPAAVPSGPVESHPLTLFPGYDDDHDEPDPTADFRQLRATLARPGAISAPPISAPPTLPSATATATATATPWDPVPPPQYLSAHPAAMDPSLRPTPSETTLNMIAMPPPVPSFGGKGGAPAIGASTAVPPHTAYRLFDVQDTATAGSPIRRSPATTASAPRELVDEVELRRRRTRLSVQSHRRSNLAPVHDASSDDEDGAGHHLNTQQRVDAVVEAELPADEFDWELDGGKVEQDDDTETLADTKRKRRQCCGAAGALYSWLPFALQCLISALIGDTIIFAALGLPDLMFSKTKYLSDPRPVHEWTSNINIGGMPLLLWACYLMISYTLHWATLYLLGIIPTLLQSSLLLALGSYYKDKLARYIGYVRALHRNLTIAAWAFLSNVLWNLLISSEVVKWQWKDEYLAYVGVSPDDKKTWIWWDYVSRALLGILATSAVWTAKRLIVAIMVVRFQQSAFATRIKRMRFADAVVRKLSAVLNQRVHAPNDARRMHRAQTLKEKGLARARKLFARKARAVAANIGNTLLDPTALHSATAIPLTPSEANLLAKNLFTALAAPRASELVLADFVPFFDSEGDARRAFRLWDRDGNGDVSKTEMKAILTELMKEKQNLEDSMQDAAAAVGSLDNLFSIMALLLIIFVVGTLFNLKLDFTSAVSLLLPFSFIFGSSLKDVFEGLVFILLYQAYTVGDWIVIDQETYLVKSVSIQTTVMQRSDGRIVHYPNKTLFAKPIDNVRMSGAMAESVKLQVALTTPAALIADLEDELRAWIAQYKRDFLPPVKFAIAVKGIELADHALELAVPVPHKGNWQDQAARAARRQQFIEALREVVIKLGIKGPGPEVEPVPDAVVGEQVLATGATVVVSAPTAKVSVQTPGTPPPPQAVQQAATLVASLAPHEPSYSSSS</sequence>
<feature type="coiled-coil region" evidence="6">
    <location>
        <begin position="613"/>
        <end position="640"/>
    </location>
</feature>
<dbReference type="InterPro" id="IPR023408">
    <property type="entry name" value="MscS_beta-dom_sf"/>
</dbReference>
<dbReference type="OrthoDB" id="544685at2759"/>
<dbReference type="eggNOG" id="KOG4629">
    <property type="taxonomic scope" value="Eukaryota"/>
</dbReference>
<comment type="subcellular location">
    <subcellularLocation>
        <location evidence="1">Membrane</location>
    </subcellularLocation>
</comment>
<feature type="transmembrane region" description="Helical" evidence="8">
    <location>
        <begin position="644"/>
        <end position="664"/>
    </location>
</feature>
<dbReference type="STRING" id="578462.A0A0L0RXX5"/>
<name>A0A0L0RXX5_ALLM3</name>
<keyword evidence="6" id="KW-0175">Coiled coil</keyword>
<evidence type="ECO:0000256" key="1">
    <source>
        <dbReference type="ARBA" id="ARBA00004370"/>
    </source>
</evidence>
<feature type="transmembrane region" description="Helical" evidence="8">
    <location>
        <begin position="277"/>
        <end position="304"/>
    </location>
</feature>
<dbReference type="SUPFAM" id="SSF47473">
    <property type="entry name" value="EF-hand"/>
    <property type="match status" value="1"/>
</dbReference>
<dbReference type="PANTHER" id="PTHR31323">
    <property type="entry name" value="MECHANOSENSITIVE ION CHANNEL PROTEIN MSY2"/>
    <property type="match status" value="1"/>
</dbReference>
<evidence type="ECO:0000259" key="9">
    <source>
        <dbReference type="PROSITE" id="PS50222"/>
    </source>
</evidence>
<keyword evidence="5 8" id="KW-0472">Membrane</keyword>
<dbReference type="InterPro" id="IPR018247">
    <property type="entry name" value="EF_Hand_1_Ca_BS"/>
</dbReference>
<dbReference type="EMBL" id="GG745329">
    <property type="protein sequence ID" value="KNE55247.1"/>
    <property type="molecule type" value="Genomic_DNA"/>
</dbReference>
<feature type="compositionally biased region" description="Acidic residues" evidence="7">
    <location>
        <begin position="40"/>
        <end position="49"/>
    </location>
</feature>
<protein>
    <recommendedName>
        <fullName evidence="9">EF-hand domain-containing protein</fullName>
    </recommendedName>
</protein>
<keyword evidence="4 8" id="KW-1133">Transmembrane helix</keyword>
<dbReference type="InterPro" id="IPR002048">
    <property type="entry name" value="EF_hand_dom"/>
</dbReference>
<dbReference type="PROSITE" id="PS00018">
    <property type="entry name" value="EF_HAND_1"/>
    <property type="match status" value="1"/>
</dbReference>
<dbReference type="Gene3D" id="2.30.30.60">
    <property type="match status" value="1"/>
</dbReference>
<evidence type="ECO:0000256" key="3">
    <source>
        <dbReference type="ARBA" id="ARBA00022837"/>
    </source>
</evidence>
<dbReference type="Gene3D" id="1.10.238.10">
    <property type="entry name" value="EF-hand"/>
    <property type="match status" value="1"/>
</dbReference>
<evidence type="ECO:0000256" key="5">
    <source>
        <dbReference type="ARBA" id="ARBA00023136"/>
    </source>
</evidence>
<dbReference type="GO" id="GO:0005262">
    <property type="term" value="F:calcium channel activity"/>
    <property type="evidence" value="ECO:0007669"/>
    <property type="project" value="TreeGrafter"/>
</dbReference>
<dbReference type="Pfam" id="PF25886">
    <property type="entry name" value="Msy1"/>
    <property type="match status" value="1"/>
</dbReference>
<organism evidence="10 11">
    <name type="scientific">Allomyces macrogynus (strain ATCC 38327)</name>
    <name type="common">Allomyces javanicus var. macrogynus</name>
    <dbReference type="NCBI Taxonomy" id="578462"/>
    <lineage>
        <taxon>Eukaryota</taxon>
        <taxon>Fungi</taxon>
        <taxon>Fungi incertae sedis</taxon>
        <taxon>Blastocladiomycota</taxon>
        <taxon>Blastocladiomycetes</taxon>
        <taxon>Blastocladiales</taxon>
        <taxon>Blastocladiaceae</taxon>
        <taxon>Allomyces</taxon>
    </lineage>
</organism>
<dbReference type="AlphaFoldDB" id="A0A0L0RXX5"/>
<dbReference type="InterPro" id="IPR011992">
    <property type="entry name" value="EF-hand-dom_pair"/>
</dbReference>
<keyword evidence="11" id="KW-1185">Reference proteome</keyword>
<feature type="domain" description="EF-hand" evidence="9">
    <location>
        <begin position="591"/>
        <end position="626"/>
    </location>
</feature>
<dbReference type="Pfam" id="PF13405">
    <property type="entry name" value="EF-hand_6"/>
    <property type="match status" value="1"/>
</dbReference>
<evidence type="ECO:0000256" key="7">
    <source>
        <dbReference type="SAM" id="MobiDB-lite"/>
    </source>
</evidence>
<reference evidence="10 11" key="1">
    <citation type="submission" date="2009-11" db="EMBL/GenBank/DDBJ databases">
        <title>Annotation of Allomyces macrogynus ATCC 38327.</title>
        <authorList>
            <consortium name="The Broad Institute Genome Sequencing Platform"/>
            <person name="Russ C."/>
            <person name="Cuomo C."/>
            <person name="Burger G."/>
            <person name="Gray M.W."/>
            <person name="Holland P.W.H."/>
            <person name="King N."/>
            <person name="Lang F.B.F."/>
            <person name="Roger A.J."/>
            <person name="Ruiz-Trillo I."/>
            <person name="Young S.K."/>
            <person name="Zeng Q."/>
            <person name="Gargeya S."/>
            <person name="Fitzgerald M."/>
            <person name="Haas B."/>
            <person name="Abouelleil A."/>
            <person name="Alvarado L."/>
            <person name="Arachchi H.M."/>
            <person name="Berlin A."/>
            <person name="Chapman S.B."/>
            <person name="Gearin G."/>
            <person name="Goldberg J."/>
            <person name="Griggs A."/>
            <person name="Gujja S."/>
            <person name="Hansen M."/>
            <person name="Heiman D."/>
            <person name="Howarth C."/>
            <person name="Larimer J."/>
            <person name="Lui A."/>
            <person name="MacDonald P.J.P."/>
            <person name="McCowen C."/>
            <person name="Montmayeur A."/>
            <person name="Murphy C."/>
            <person name="Neiman D."/>
            <person name="Pearson M."/>
            <person name="Priest M."/>
            <person name="Roberts A."/>
            <person name="Saif S."/>
            <person name="Shea T."/>
            <person name="Sisk P."/>
            <person name="Stolte C."/>
            <person name="Sykes S."/>
            <person name="Wortman J."/>
            <person name="Nusbaum C."/>
            <person name="Birren B."/>
        </authorList>
    </citation>
    <scope>NUCLEOTIDE SEQUENCE [LARGE SCALE GENOMIC DNA]</scope>
    <source>
        <strain evidence="10 11">ATCC 38327</strain>
    </source>
</reference>
<feature type="transmembrane region" description="Helical" evidence="8">
    <location>
        <begin position="446"/>
        <end position="469"/>
    </location>
</feature>
<evidence type="ECO:0000313" key="11">
    <source>
        <dbReference type="Proteomes" id="UP000054350"/>
    </source>
</evidence>
<evidence type="ECO:0000256" key="4">
    <source>
        <dbReference type="ARBA" id="ARBA00022989"/>
    </source>
</evidence>
<feature type="compositionally biased region" description="Low complexity" evidence="7">
    <location>
        <begin position="78"/>
        <end position="91"/>
    </location>
</feature>
<dbReference type="PANTHER" id="PTHR31323:SF1">
    <property type="entry name" value="MECHANOSENSITIVE ION CHANNEL PROTEIN"/>
    <property type="match status" value="1"/>
</dbReference>
<dbReference type="VEuPathDB" id="FungiDB:AMAG_01160"/>
<dbReference type="GO" id="GO:0006874">
    <property type="term" value="P:intracellular calcium ion homeostasis"/>
    <property type="evidence" value="ECO:0007669"/>
    <property type="project" value="TreeGrafter"/>
</dbReference>
<evidence type="ECO:0000313" key="10">
    <source>
        <dbReference type="EMBL" id="KNE55247.1"/>
    </source>
</evidence>
<gene>
    <name evidence="10" type="ORF">AMAG_01160</name>
</gene>
<dbReference type="Proteomes" id="UP000054350">
    <property type="component" value="Unassembled WGS sequence"/>
</dbReference>
<reference evidence="11" key="2">
    <citation type="submission" date="2009-11" db="EMBL/GenBank/DDBJ databases">
        <title>The Genome Sequence of Allomyces macrogynus strain ATCC 38327.</title>
        <authorList>
            <consortium name="The Broad Institute Genome Sequencing Platform"/>
            <person name="Russ C."/>
            <person name="Cuomo C."/>
            <person name="Shea T."/>
            <person name="Young S.K."/>
            <person name="Zeng Q."/>
            <person name="Koehrsen M."/>
            <person name="Haas B."/>
            <person name="Borodovsky M."/>
            <person name="Guigo R."/>
            <person name="Alvarado L."/>
            <person name="Berlin A."/>
            <person name="Borenstein D."/>
            <person name="Chen Z."/>
            <person name="Engels R."/>
            <person name="Freedman E."/>
            <person name="Gellesch M."/>
            <person name="Goldberg J."/>
            <person name="Griggs A."/>
            <person name="Gujja S."/>
            <person name="Heiman D."/>
            <person name="Hepburn T."/>
            <person name="Howarth C."/>
            <person name="Jen D."/>
            <person name="Larson L."/>
            <person name="Lewis B."/>
            <person name="Mehta T."/>
            <person name="Park D."/>
            <person name="Pearson M."/>
            <person name="Roberts A."/>
            <person name="Saif S."/>
            <person name="Shenoy N."/>
            <person name="Sisk P."/>
            <person name="Stolte C."/>
            <person name="Sykes S."/>
            <person name="Walk T."/>
            <person name="White J."/>
            <person name="Yandava C."/>
            <person name="Burger G."/>
            <person name="Gray M.W."/>
            <person name="Holland P.W.H."/>
            <person name="King N."/>
            <person name="Lang F.B.F."/>
            <person name="Roger A.J."/>
            <person name="Ruiz-Trillo I."/>
            <person name="Lander E."/>
            <person name="Nusbaum C."/>
        </authorList>
    </citation>
    <scope>NUCLEOTIDE SEQUENCE [LARGE SCALE GENOMIC DNA]</scope>
    <source>
        <strain evidence="11">ATCC 38327</strain>
    </source>
</reference>
<dbReference type="SMART" id="SM00054">
    <property type="entry name" value="EFh"/>
    <property type="match status" value="1"/>
</dbReference>
<feature type="region of interest" description="Disordered" evidence="7">
    <location>
        <begin position="1"/>
        <end position="105"/>
    </location>
</feature>
<dbReference type="InterPro" id="IPR058650">
    <property type="entry name" value="Msy1/2-like"/>
</dbReference>
<dbReference type="InterPro" id="IPR010920">
    <property type="entry name" value="LSM_dom_sf"/>
</dbReference>
<evidence type="ECO:0000256" key="8">
    <source>
        <dbReference type="SAM" id="Phobius"/>
    </source>
</evidence>
<dbReference type="InterPro" id="IPR006685">
    <property type="entry name" value="MscS_channel_2nd"/>
</dbReference>
<feature type="transmembrane region" description="Helical" evidence="8">
    <location>
        <begin position="350"/>
        <end position="371"/>
    </location>
</feature>
<accession>A0A0L0RXX5</accession>
<keyword evidence="3" id="KW-0106">Calcium</keyword>
<evidence type="ECO:0000256" key="2">
    <source>
        <dbReference type="ARBA" id="ARBA00022692"/>
    </source>
</evidence>
<proteinExistence type="predicted"/>
<dbReference type="PROSITE" id="PS50222">
    <property type="entry name" value="EF_HAND_2"/>
    <property type="match status" value="1"/>
</dbReference>
<feature type="region of interest" description="Disordered" evidence="7">
    <location>
        <begin position="164"/>
        <end position="221"/>
    </location>
</feature>